<sequence>MIKKILLLFMFMITSLLADAAIDYKATAFKLYINGKMNQWQSLIDKMNSDVNFKTTDDKLEILNYYYGLVGHLIDKKEKDEASKCLTKAMKLADELYIKNPDNAVLLGLISNLTGFQIALSPIKATVLAKGMLSKSKKSYALAPGNPEVIILHSNIQLYMPEIFGGDKQKALSGYKKALKIMELNPKYMKNNWMYIQLLTSIGLVEEKLNNLEAAKAAYKKILDMYPDYAHVRDIMYPRLLERMKS</sequence>
<gene>
    <name evidence="3" type="ORF">NMU02_08515</name>
</gene>
<organism evidence="3 4">
    <name type="scientific">Coprobacter tertius</name>
    <dbReference type="NCBI Taxonomy" id="2944915"/>
    <lineage>
        <taxon>Bacteria</taxon>
        <taxon>Pseudomonadati</taxon>
        <taxon>Bacteroidota</taxon>
        <taxon>Bacteroidia</taxon>
        <taxon>Bacteroidales</taxon>
        <taxon>Barnesiellaceae</taxon>
        <taxon>Coprobacter</taxon>
    </lineage>
</organism>
<keyword evidence="1" id="KW-0802">TPR repeat</keyword>
<evidence type="ECO:0008006" key="5">
    <source>
        <dbReference type="Google" id="ProtNLM"/>
    </source>
</evidence>
<dbReference type="InterPro" id="IPR019734">
    <property type="entry name" value="TPR_rpt"/>
</dbReference>
<evidence type="ECO:0000256" key="2">
    <source>
        <dbReference type="SAM" id="SignalP"/>
    </source>
</evidence>
<keyword evidence="4" id="KW-1185">Reference proteome</keyword>
<dbReference type="Gene3D" id="1.25.40.10">
    <property type="entry name" value="Tetratricopeptide repeat domain"/>
    <property type="match status" value="1"/>
</dbReference>
<evidence type="ECO:0000256" key="1">
    <source>
        <dbReference type="PROSITE-ProRule" id="PRU00339"/>
    </source>
</evidence>
<evidence type="ECO:0000313" key="4">
    <source>
        <dbReference type="Proteomes" id="UP001205603"/>
    </source>
</evidence>
<dbReference type="SUPFAM" id="SSF48452">
    <property type="entry name" value="TPR-like"/>
    <property type="match status" value="1"/>
</dbReference>
<feature type="signal peptide" evidence="2">
    <location>
        <begin position="1"/>
        <end position="20"/>
    </location>
</feature>
<accession>A0ABT1MJU1</accession>
<name>A0ABT1MJU1_9BACT</name>
<dbReference type="Proteomes" id="UP001205603">
    <property type="component" value="Unassembled WGS sequence"/>
</dbReference>
<feature type="repeat" description="TPR" evidence="1">
    <location>
        <begin position="196"/>
        <end position="229"/>
    </location>
</feature>
<evidence type="ECO:0000313" key="3">
    <source>
        <dbReference type="EMBL" id="MCP9612131.1"/>
    </source>
</evidence>
<keyword evidence="2" id="KW-0732">Signal</keyword>
<protein>
    <recommendedName>
        <fullName evidence="5">Tetratricopeptide repeat protein</fullName>
    </recommendedName>
</protein>
<dbReference type="SMART" id="SM00028">
    <property type="entry name" value="TPR"/>
    <property type="match status" value="2"/>
</dbReference>
<dbReference type="RefSeq" id="WP_255027386.1">
    <property type="nucleotide sequence ID" value="NZ_JANDHW010000007.1"/>
</dbReference>
<dbReference type="InterPro" id="IPR011990">
    <property type="entry name" value="TPR-like_helical_dom_sf"/>
</dbReference>
<comment type="caution">
    <text evidence="3">The sequence shown here is derived from an EMBL/GenBank/DDBJ whole genome shotgun (WGS) entry which is preliminary data.</text>
</comment>
<dbReference type="Pfam" id="PF13181">
    <property type="entry name" value="TPR_8"/>
    <property type="match status" value="1"/>
</dbReference>
<reference evidence="3 4" key="1">
    <citation type="submission" date="2022-07" db="EMBL/GenBank/DDBJ databases">
        <title>Fecal culturing of patients with breast cancer.</title>
        <authorList>
            <person name="Teng N.M.Y."/>
            <person name="Kiu R."/>
            <person name="Evans R."/>
            <person name="Baker D.J."/>
            <person name="Zenner C."/>
            <person name="Robinson S.D."/>
            <person name="Hall L.J."/>
        </authorList>
    </citation>
    <scope>NUCLEOTIDE SEQUENCE [LARGE SCALE GENOMIC DNA]</scope>
    <source>
        <strain evidence="3 4">LH1063</strain>
    </source>
</reference>
<dbReference type="EMBL" id="JANDHW010000007">
    <property type="protein sequence ID" value="MCP9612131.1"/>
    <property type="molecule type" value="Genomic_DNA"/>
</dbReference>
<dbReference type="PROSITE" id="PS50005">
    <property type="entry name" value="TPR"/>
    <property type="match status" value="1"/>
</dbReference>
<feature type="chain" id="PRO_5045488489" description="Tetratricopeptide repeat protein" evidence="2">
    <location>
        <begin position="21"/>
        <end position="246"/>
    </location>
</feature>
<proteinExistence type="predicted"/>